<dbReference type="AlphaFoldDB" id="A0A8S1GVK6"/>
<evidence type="ECO:0000259" key="3">
    <source>
        <dbReference type="Pfam" id="PF04155"/>
    </source>
</evidence>
<feature type="chain" id="PRO_5035901912" description="Ground-like domain-containing protein" evidence="2">
    <location>
        <begin position="17"/>
        <end position="323"/>
    </location>
</feature>
<keyword evidence="2" id="KW-0732">Signal</keyword>
<feature type="compositionally biased region" description="Basic and acidic residues" evidence="1">
    <location>
        <begin position="249"/>
        <end position="258"/>
    </location>
</feature>
<gene>
    <name evidence="4" type="ORF">CAUJ_LOCUS2791</name>
</gene>
<feature type="signal peptide" evidence="2">
    <location>
        <begin position="1"/>
        <end position="16"/>
    </location>
</feature>
<accession>A0A8S1GVK6</accession>
<protein>
    <recommendedName>
        <fullName evidence="3">Ground-like domain-containing protein</fullName>
    </recommendedName>
</protein>
<evidence type="ECO:0000313" key="5">
    <source>
        <dbReference type="Proteomes" id="UP000835052"/>
    </source>
</evidence>
<comment type="caution">
    <text evidence="4">The sequence shown here is derived from an EMBL/GenBank/DDBJ whole genome shotgun (WGS) entry which is preliminary data.</text>
</comment>
<dbReference type="InterPro" id="IPR007284">
    <property type="entry name" value="Ground-like_dom"/>
</dbReference>
<evidence type="ECO:0000313" key="4">
    <source>
        <dbReference type="EMBL" id="CAD6186872.1"/>
    </source>
</evidence>
<dbReference type="EMBL" id="CAJGYM010000005">
    <property type="protein sequence ID" value="CAD6186872.1"/>
    <property type="molecule type" value="Genomic_DNA"/>
</dbReference>
<dbReference type="Pfam" id="PF04155">
    <property type="entry name" value="Ground-like"/>
    <property type="match status" value="1"/>
</dbReference>
<dbReference type="OrthoDB" id="5819427at2759"/>
<dbReference type="Proteomes" id="UP000835052">
    <property type="component" value="Unassembled WGS sequence"/>
</dbReference>
<evidence type="ECO:0000256" key="2">
    <source>
        <dbReference type="SAM" id="SignalP"/>
    </source>
</evidence>
<feature type="domain" description="Ground-like" evidence="3">
    <location>
        <begin position="250"/>
        <end position="320"/>
    </location>
</feature>
<name>A0A8S1GVK6_9PELO</name>
<sequence>MRLSFLLLLTFFPSDAEVVGCGQPRCGVPQSYFYQPYGYPNTPYQPQSAYYTSANTYAVAPPHILAQVDKETVLIPAKASPYEEYERELEKLKPSTVTTTITTKNEESLIAVEPPSNVTSPPVTYIRELTPYAPDPQFAGLRPMPYRPMPYLPRGCQLPAVAVSPYLRPAPYMPRGYVQPLPTAYATAPQPLPQPPRPLLPPPINDCCGRCGAPCKYRTRRNVIAALASKIFNTEYVPRRENQDEDEPKDPKCNSEQLRDIMDRYTTRTVSLSKRLIQKNAESDLGGYFSVFCSTGDFSYVARSELFCQNEKNDIICYAFKHN</sequence>
<proteinExistence type="predicted"/>
<keyword evidence="5" id="KW-1185">Reference proteome</keyword>
<organism evidence="4 5">
    <name type="scientific">Caenorhabditis auriculariae</name>
    <dbReference type="NCBI Taxonomy" id="2777116"/>
    <lineage>
        <taxon>Eukaryota</taxon>
        <taxon>Metazoa</taxon>
        <taxon>Ecdysozoa</taxon>
        <taxon>Nematoda</taxon>
        <taxon>Chromadorea</taxon>
        <taxon>Rhabditida</taxon>
        <taxon>Rhabditina</taxon>
        <taxon>Rhabditomorpha</taxon>
        <taxon>Rhabditoidea</taxon>
        <taxon>Rhabditidae</taxon>
        <taxon>Peloderinae</taxon>
        <taxon>Caenorhabditis</taxon>
    </lineage>
</organism>
<reference evidence="4" key="1">
    <citation type="submission" date="2020-10" db="EMBL/GenBank/DDBJ databases">
        <authorList>
            <person name="Kikuchi T."/>
        </authorList>
    </citation>
    <scope>NUCLEOTIDE SEQUENCE</scope>
    <source>
        <strain evidence="4">NKZ352</strain>
    </source>
</reference>
<evidence type="ECO:0000256" key="1">
    <source>
        <dbReference type="SAM" id="MobiDB-lite"/>
    </source>
</evidence>
<feature type="region of interest" description="Disordered" evidence="1">
    <location>
        <begin position="238"/>
        <end position="258"/>
    </location>
</feature>